<keyword evidence="8" id="KW-1185">Reference proteome</keyword>
<dbReference type="GO" id="GO:0005743">
    <property type="term" value="C:mitochondrial inner membrane"/>
    <property type="evidence" value="ECO:0007669"/>
    <property type="project" value="UniProtKB-SubCell"/>
</dbReference>
<evidence type="ECO:0000256" key="2">
    <source>
        <dbReference type="ARBA" id="ARBA00022692"/>
    </source>
</evidence>
<gene>
    <name evidence="7" type="ORF">CALVIDRAFT_537497</name>
</gene>
<proteinExistence type="inferred from homology"/>
<keyword evidence="3 5" id="KW-1133">Transmembrane helix</keyword>
<keyword evidence="2 5" id="KW-0812">Transmembrane</keyword>
<comment type="subcellular location">
    <subcellularLocation>
        <location evidence="1">Membrane</location>
    </subcellularLocation>
    <subcellularLocation>
        <location evidence="5">Mitochondrion inner membrane</location>
        <topology evidence="5">Multi-pass membrane protein</topology>
    </subcellularLocation>
</comment>
<dbReference type="PANTHER" id="PTHR23427:SF2">
    <property type="entry name" value="SURFEIT LOCUS PROTEIN 1"/>
    <property type="match status" value="1"/>
</dbReference>
<sequence length="370" mass="40246">MRPHHLPLRLRPPSPLARYAALRRPPPCRRIFFWHWHSPTPERQPLPTQQHWLLSSPVTITTGTSRSPVPSPSTSSSSSSSSSGSSYAPPPPPPPRKPTFTTRLRSSPAAALLGIIPLITLGLGFWQVYRLRWKLALIDELDDKLAREALWLPGRINVSKLPEFQYRRVLASGHYLSLLTVYVGPRTHEGTHGYHALTPLLRPGGSTILINRGFVAKDFCPGGAHYAESPLALEAAAAASAPAAAGLGPEVTVEGLLRIGTKRGTFTPDNDPQQGAWYWLDLPALALHAGGEEAGVQAVLVDEVFDGHAGLVSERLAKGVPFGRPARVELRNMHAVYAATWFSLAAATAAMFWALVTKGRVSGKGRKWRP</sequence>
<dbReference type="PROSITE" id="PS50895">
    <property type="entry name" value="SURF1"/>
    <property type="match status" value="1"/>
</dbReference>
<evidence type="ECO:0000256" key="4">
    <source>
        <dbReference type="ARBA" id="ARBA00023136"/>
    </source>
</evidence>
<keyword evidence="4 5" id="KW-0472">Membrane</keyword>
<name>A0A167LPP7_CALVF</name>
<reference evidence="7 8" key="1">
    <citation type="journal article" date="2016" name="Mol. Biol. Evol.">
        <title>Comparative Genomics of Early-Diverging Mushroom-Forming Fungi Provides Insights into the Origins of Lignocellulose Decay Capabilities.</title>
        <authorList>
            <person name="Nagy L.G."/>
            <person name="Riley R."/>
            <person name="Tritt A."/>
            <person name="Adam C."/>
            <person name="Daum C."/>
            <person name="Floudas D."/>
            <person name="Sun H."/>
            <person name="Yadav J.S."/>
            <person name="Pangilinan J."/>
            <person name="Larsson K.H."/>
            <person name="Matsuura K."/>
            <person name="Barry K."/>
            <person name="Labutti K."/>
            <person name="Kuo R."/>
            <person name="Ohm R.A."/>
            <person name="Bhattacharya S.S."/>
            <person name="Shirouzu T."/>
            <person name="Yoshinaga Y."/>
            <person name="Martin F.M."/>
            <person name="Grigoriev I.V."/>
            <person name="Hibbett D.S."/>
        </authorList>
    </citation>
    <scope>NUCLEOTIDE SEQUENCE [LARGE SCALE GENOMIC DNA]</scope>
    <source>
        <strain evidence="7 8">TUFC12733</strain>
    </source>
</reference>
<feature type="compositionally biased region" description="Pro residues" evidence="6">
    <location>
        <begin position="88"/>
        <end position="97"/>
    </location>
</feature>
<dbReference type="OrthoDB" id="10040024at2759"/>
<feature type="region of interest" description="Disordered" evidence="6">
    <location>
        <begin position="63"/>
        <end position="100"/>
    </location>
</feature>
<dbReference type="InterPro" id="IPR045214">
    <property type="entry name" value="Surf1/Surf4"/>
</dbReference>
<dbReference type="Proteomes" id="UP000076738">
    <property type="component" value="Unassembled WGS sequence"/>
</dbReference>
<evidence type="ECO:0000313" key="7">
    <source>
        <dbReference type="EMBL" id="KZO95903.1"/>
    </source>
</evidence>
<evidence type="ECO:0000256" key="3">
    <source>
        <dbReference type="ARBA" id="ARBA00022989"/>
    </source>
</evidence>
<comment type="similarity">
    <text evidence="5">Belongs to the SURF1 family.</text>
</comment>
<keyword evidence="5" id="KW-0496">Mitochondrion</keyword>
<feature type="compositionally biased region" description="Low complexity" evidence="6">
    <location>
        <begin position="65"/>
        <end position="87"/>
    </location>
</feature>
<organism evidence="7 8">
    <name type="scientific">Calocera viscosa (strain TUFC12733)</name>
    <dbReference type="NCBI Taxonomy" id="1330018"/>
    <lineage>
        <taxon>Eukaryota</taxon>
        <taxon>Fungi</taxon>
        <taxon>Dikarya</taxon>
        <taxon>Basidiomycota</taxon>
        <taxon>Agaricomycotina</taxon>
        <taxon>Dacrymycetes</taxon>
        <taxon>Dacrymycetales</taxon>
        <taxon>Dacrymycetaceae</taxon>
        <taxon>Calocera</taxon>
    </lineage>
</organism>
<dbReference type="STRING" id="1330018.A0A167LPP7"/>
<feature type="transmembrane region" description="Helical" evidence="5">
    <location>
        <begin position="109"/>
        <end position="129"/>
    </location>
</feature>
<evidence type="ECO:0000256" key="6">
    <source>
        <dbReference type="SAM" id="MobiDB-lite"/>
    </source>
</evidence>
<feature type="transmembrane region" description="Helical" evidence="5">
    <location>
        <begin position="335"/>
        <end position="356"/>
    </location>
</feature>
<protein>
    <recommendedName>
        <fullName evidence="5">SURF1-like protein</fullName>
    </recommendedName>
</protein>
<evidence type="ECO:0000256" key="1">
    <source>
        <dbReference type="ARBA" id="ARBA00004370"/>
    </source>
</evidence>
<evidence type="ECO:0000313" key="8">
    <source>
        <dbReference type="Proteomes" id="UP000076738"/>
    </source>
</evidence>
<dbReference type="AlphaFoldDB" id="A0A167LPP7"/>
<dbReference type="Pfam" id="PF02104">
    <property type="entry name" value="SURF1"/>
    <property type="match status" value="1"/>
</dbReference>
<keyword evidence="5" id="KW-0999">Mitochondrion inner membrane</keyword>
<comment type="function">
    <text evidence="5">Probably involved in the biogenesis of the COX complex.</text>
</comment>
<dbReference type="PANTHER" id="PTHR23427">
    <property type="entry name" value="SURFEIT LOCUS PROTEIN"/>
    <property type="match status" value="1"/>
</dbReference>
<dbReference type="GO" id="GO:0033617">
    <property type="term" value="P:mitochondrial respiratory chain complex IV assembly"/>
    <property type="evidence" value="ECO:0007669"/>
    <property type="project" value="TreeGrafter"/>
</dbReference>
<dbReference type="InterPro" id="IPR002994">
    <property type="entry name" value="Surf1/Shy1"/>
</dbReference>
<dbReference type="CDD" id="cd06662">
    <property type="entry name" value="SURF1"/>
    <property type="match status" value="1"/>
</dbReference>
<evidence type="ECO:0000256" key="5">
    <source>
        <dbReference type="RuleBase" id="RU363076"/>
    </source>
</evidence>
<dbReference type="EMBL" id="KV417286">
    <property type="protein sequence ID" value="KZO95903.1"/>
    <property type="molecule type" value="Genomic_DNA"/>
</dbReference>
<accession>A0A167LPP7</accession>